<feature type="domain" description="Recombinase" evidence="3">
    <location>
        <begin position="176"/>
        <end position="320"/>
    </location>
</feature>
<dbReference type="GO" id="GO:0003677">
    <property type="term" value="F:DNA binding"/>
    <property type="evidence" value="ECO:0007669"/>
    <property type="project" value="InterPro"/>
</dbReference>
<dbReference type="PROSITE" id="PS51737">
    <property type="entry name" value="RECOMBINASE_DNA_BIND"/>
    <property type="match status" value="1"/>
</dbReference>
<evidence type="ECO:0000259" key="3">
    <source>
        <dbReference type="PROSITE" id="PS51737"/>
    </source>
</evidence>
<gene>
    <name evidence="4" type="ORF">ERS852582_01430</name>
</gene>
<evidence type="ECO:0000313" key="5">
    <source>
        <dbReference type="Proteomes" id="UP000095649"/>
    </source>
</evidence>
<dbReference type="RefSeq" id="WP_055185925.1">
    <property type="nucleotide sequence ID" value="NZ_CYXN01000009.1"/>
</dbReference>
<dbReference type="InterPro" id="IPR050639">
    <property type="entry name" value="SSR_resolvase"/>
</dbReference>
<dbReference type="AlphaFoldDB" id="A0A173T8R1"/>
<dbReference type="PROSITE" id="PS51736">
    <property type="entry name" value="RECOMBINASES_3"/>
    <property type="match status" value="1"/>
</dbReference>
<dbReference type="EMBL" id="CYXN01000009">
    <property type="protein sequence ID" value="CUM98880.1"/>
    <property type="molecule type" value="Genomic_DNA"/>
</dbReference>
<dbReference type="InterPro" id="IPR011109">
    <property type="entry name" value="DNA_bind_recombinase_dom"/>
</dbReference>
<dbReference type="Gene3D" id="3.90.1750.20">
    <property type="entry name" value="Putative Large Serine Recombinase, Chain B, Domain 2"/>
    <property type="match status" value="1"/>
</dbReference>
<keyword evidence="1" id="KW-0175">Coiled coil</keyword>
<protein>
    <submittedName>
        <fullName evidence="4">Multiple promoter invertase</fullName>
    </submittedName>
</protein>
<dbReference type="Pfam" id="PF07508">
    <property type="entry name" value="Recombinase"/>
    <property type="match status" value="1"/>
</dbReference>
<evidence type="ECO:0000313" key="4">
    <source>
        <dbReference type="EMBL" id="CUM98880.1"/>
    </source>
</evidence>
<dbReference type="PANTHER" id="PTHR30461">
    <property type="entry name" value="DNA-INVERTASE FROM LAMBDOID PROPHAGE"/>
    <property type="match status" value="1"/>
</dbReference>
<dbReference type="GO" id="GO:0000150">
    <property type="term" value="F:DNA strand exchange activity"/>
    <property type="evidence" value="ECO:0007669"/>
    <property type="project" value="InterPro"/>
</dbReference>
<dbReference type="InterPro" id="IPR038109">
    <property type="entry name" value="DNA_bind_recomb_sf"/>
</dbReference>
<name>A0A173T8R1_9FIRM</name>
<dbReference type="Pfam" id="PF00239">
    <property type="entry name" value="Resolvase"/>
    <property type="match status" value="1"/>
</dbReference>
<dbReference type="PANTHER" id="PTHR30461:SF23">
    <property type="entry name" value="DNA RECOMBINASE-RELATED"/>
    <property type="match status" value="1"/>
</dbReference>
<proteinExistence type="predicted"/>
<feature type="domain" description="Resolvase/invertase-type recombinase catalytic" evidence="2">
    <location>
        <begin position="14"/>
        <end position="168"/>
    </location>
</feature>
<organism evidence="4 5">
    <name type="scientific">Faecalibacterium prausnitzii</name>
    <dbReference type="NCBI Taxonomy" id="853"/>
    <lineage>
        <taxon>Bacteria</taxon>
        <taxon>Bacillati</taxon>
        <taxon>Bacillota</taxon>
        <taxon>Clostridia</taxon>
        <taxon>Eubacteriales</taxon>
        <taxon>Oscillospiraceae</taxon>
        <taxon>Faecalibacterium</taxon>
    </lineage>
</organism>
<dbReference type="Pfam" id="PF13408">
    <property type="entry name" value="Zn_ribbon_recom"/>
    <property type="match status" value="1"/>
</dbReference>
<evidence type="ECO:0000256" key="1">
    <source>
        <dbReference type="SAM" id="Coils"/>
    </source>
</evidence>
<dbReference type="Gene3D" id="3.40.50.1390">
    <property type="entry name" value="Resolvase, N-terminal catalytic domain"/>
    <property type="match status" value="1"/>
</dbReference>
<dbReference type="InterPro" id="IPR036162">
    <property type="entry name" value="Resolvase-like_N_sf"/>
</dbReference>
<feature type="coiled-coil region" evidence="1">
    <location>
        <begin position="407"/>
        <end position="486"/>
    </location>
</feature>
<evidence type="ECO:0000259" key="2">
    <source>
        <dbReference type="PROSITE" id="PS51736"/>
    </source>
</evidence>
<dbReference type="OrthoDB" id="9784557at2"/>
<sequence length="553" mass="63977">MALFFYKEKNKDIRAAAYLRLSIEDGDKAESNSIGNQRELIRDFAAERPGLHLVEEYADDGYTGTNFERPGFKRMMEDIKSGKINCIIVKDLSRLGRNYIEMGKYLEQIFPMMGIRFIAINDNYDNANTESSDSDSIVVPFKNLLNDSYCRDISIKVRSQLDMKRRKGEFIGGYAIYGYCKDERNKNRLVVDEYAADIVRSIYRRKLEGMSAQAIAEQLNSENVLAPSEYKRLCGLNYHSGFKAGTHAKWQAIQVLRILKNEVYTGTMVQGRRQKINYKIKKIRDVEESGWIRVPNMHEAIIPQKLFDTVQEVLKLDTCASKGQQTVNLFSGIVRCGGCGQNMVRRTVSKNGKKYIYLHCVTNHNGLGCSSHLISESKLEEVVLAALQGKIQQISGLEHRLDEINEIPKNERRLKSVEEHLKMLEQEEQKYQTLRRQLYEDMSSGIVSKEEYKEFSHSFNEKVEAIRKAKAEMNRQRDCLNNLDVEHLPWIEDFKSYQNLTSLNRRVLVELVESITVYDKEHIHIQYRFDQEIRNVLEYCSSVPAEETEESAV</sequence>
<dbReference type="SUPFAM" id="SSF53041">
    <property type="entry name" value="Resolvase-like"/>
    <property type="match status" value="1"/>
</dbReference>
<accession>A0A173T8R1</accession>
<dbReference type="InterPro" id="IPR006119">
    <property type="entry name" value="Resolv_N"/>
</dbReference>
<reference evidence="4 5" key="1">
    <citation type="submission" date="2015-09" db="EMBL/GenBank/DDBJ databases">
        <authorList>
            <consortium name="Pathogen Informatics"/>
        </authorList>
    </citation>
    <scope>NUCLEOTIDE SEQUENCE [LARGE SCALE GENOMIC DNA]</scope>
    <source>
        <strain evidence="4 5">2789STDY5834970</strain>
    </source>
</reference>
<dbReference type="Proteomes" id="UP000095649">
    <property type="component" value="Unassembled WGS sequence"/>
</dbReference>
<dbReference type="SMART" id="SM00857">
    <property type="entry name" value="Resolvase"/>
    <property type="match status" value="1"/>
</dbReference>
<dbReference type="InterPro" id="IPR025827">
    <property type="entry name" value="Zn_ribbon_recom_dom"/>
</dbReference>